<protein>
    <submittedName>
        <fullName evidence="2">Uncharacterized protein</fullName>
    </submittedName>
</protein>
<feature type="compositionally biased region" description="Low complexity" evidence="1">
    <location>
        <begin position="13"/>
        <end position="24"/>
    </location>
</feature>
<organism evidence="2 3">
    <name type="scientific">Bifidobacterium commune</name>
    <dbReference type="NCBI Taxonomy" id="1505727"/>
    <lineage>
        <taxon>Bacteria</taxon>
        <taxon>Bacillati</taxon>
        <taxon>Actinomycetota</taxon>
        <taxon>Actinomycetes</taxon>
        <taxon>Bifidobacteriales</taxon>
        <taxon>Bifidobacteriaceae</taxon>
        <taxon>Bifidobacterium</taxon>
    </lineage>
</organism>
<dbReference type="Proteomes" id="UP000242610">
    <property type="component" value="Unassembled WGS sequence"/>
</dbReference>
<reference evidence="3" key="1">
    <citation type="submission" date="2016-08" db="EMBL/GenBank/DDBJ databases">
        <authorList>
            <person name="Varghese N."/>
            <person name="Submissions Spin"/>
        </authorList>
    </citation>
    <scope>NUCLEOTIDE SEQUENCE [LARGE SCALE GENOMIC DNA]</scope>
    <source>
        <strain evidence="3">R-52791</strain>
    </source>
</reference>
<accession>A0A1C4H5B6</accession>
<gene>
    <name evidence="2" type="ORF">GA0061077_0887</name>
</gene>
<sequence length="105" mass="9786">MPSPLSVAGAGLSGADCASGASEASGAAGVPLMSLTGVACGAAPRCAAAPGVSGLSEVLLVCCVSGVPVSGFSDRVGGGGPYCHGYAQRGGDDGVEDAHGCPTFS</sequence>
<keyword evidence="3" id="KW-1185">Reference proteome</keyword>
<proteinExistence type="predicted"/>
<dbReference type="STRING" id="1505727.GA0061077_0887"/>
<dbReference type="EMBL" id="FMBL01000002">
    <property type="protein sequence ID" value="SCC79922.1"/>
    <property type="molecule type" value="Genomic_DNA"/>
</dbReference>
<feature type="region of interest" description="Disordered" evidence="1">
    <location>
        <begin position="1"/>
        <end position="24"/>
    </location>
</feature>
<dbReference type="AlphaFoldDB" id="A0A1C4H5B6"/>
<name>A0A1C4H5B6_9BIFI</name>
<evidence type="ECO:0000313" key="2">
    <source>
        <dbReference type="EMBL" id="SCC79922.1"/>
    </source>
</evidence>
<evidence type="ECO:0000256" key="1">
    <source>
        <dbReference type="SAM" id="MobiDB-lite"/>
    </source>
</evidence>
<evidence type="ECO:0000313" key="3">
    <source>
        <dbReference type="Proteomes" id="UP000242610"/>
    </source>
</evidence>